<dbReference type="EMBL" id="CP058601">
    <property type="protein sequence ID" value="QLG50118.1"/>
    <property type="molecule type" value="Genomic_DNA"/>
</dbReference>
<reference evidence="1 2" key="1">
    <citation type="submission" date="2020-07" db="EMBL/GenBank/DDBJ databases">
        <authorList>
            <person name="Cui H."/>
        </authorList>
    </citation>
    <scope>NUCLEOTIDE SEQUENCE [LARGE SCALE GENOMIC DNA]</scope>
    <source>
        <strain evidence="1 2">YPL8</strain>
    </source>
</reference>
<keyword evidence="2" id="KW-1185">Reference proteome</keyword>
<evidence type="ECO:0008006" key="3">
    <source>
        <dbReference type="Google" id="ProtNLM"/>
    </source>
</evidence>
<dbReference type="OrthoDB" id="269729at2157"/>
<accession>A0A7D5KLP0</accession>
<organism evidence="1 2">
    <name type="scientific">Natrinema halophilum</name>
    <dbReference type="NCBI Taxonomy" id="1699371"/>
    <lineage>
        <taxon>Archaea</taxon>
        <taxon>Methanobacteriati</taxon>
        <taxon>Methanobacteriota</taxon>
        <taxon>Stenosarchaea group</taxon>
        <taxon>Halobacteria</taxon>
        <taxon>Halobacteriales</taxon>
        <taxon>Natrialbaceae</taxon>
        <taxon>Natrinema</taxon>
    </lineage>
</organism>
<proteinExistence type="predicted"/>
<dbReference type="KEGG" id="haly:HYG82_15265"/>
<sequence>MKPEFEPTRTGVEIVDPIERHRYRLTIDEPSSLQPVSNDRIRFPVETVVQVTTDTIALPTTDHVLVRDSDGTMRATVHPTDGAEFPSDEYILDISGPLKVYADVHSAVRIYSDAERTHVAFDDATQVILGARSFHERPAGTIATTSNPIDVMAAVSAFGSALKTTSPERSYPTLRGHPPRLELGDELRIPDGFERTDTGVRIEVPASLRDVFVIAPLAYYLGADVRSGSSPQIAIDTGFTYALNGDDGFEHNVERVMRQVFFLDCLVRTTGTTQLPLHERKAVESLLEFDFETAYHQPLDERLETYLDVSFTALEPSLPDWQFETRLKPTEEHVEFLPFVANALAVVSVENGSTTTGHRQPAVEEAIEEFTRDEFGHRSLLRTARGNGIVAPSTQSQQRSTLQQAWTGIDGSEIVSTTPLAAYENSIGRTPKDGPLEIAAVCNDQDMLTELENVNNTYGTREELPFEITVHQDLSRDELTEVLATDSDFFHYIGHIDDAGFRCSDGVLDATTLDSVGIQAFLLNACQSHDQGLALVEAGSIGGIVTLQNVVNSGAVSIGSTIAQLLNRGFPLYAALDIARQASVVGQHYVMVGDGRTTIAQAETGVPNACTVTRTTDGLVAEIIMYTSAEIRRGCVFSPYLDPVTTYYVLPRKTGNIRVTEAELMEFFDTGQFPVLLDGTIHWSDDIVSIGR</sequence>
<name>A0A7D5KLP0_9EURY</name>
<dbReference type="Proteomes" id="UP000509241">
    <property type="component" value="Chromosome"/>
</dbReference>
<dbReference type="AlphaFoldDB" id="A0A7D5KLP0"/>
<protein>
    <recommendedName>
        <fullName evidence="3">CHAT domain-containing protein</fullName>
    </recommendedName>
</protein>
<evidence type="ECO:0000313" key="2">
    <source>
        <dbReference type="Proteomes" id="UP000509241"/>
    </source>
</evidence>
<evidence type="ECO:0000313" key="1">
    <source>
        <dbReference type="EMBL" id="QLG50118.1"/>
    </source>
</evidence>
<gene>
    <name evidence="1" type="ORF">HYG82_15265</name>
</gene>